<proteinExistence type="predicted"/>
<sequence>MASLTAALSAMHSVYKCFDASCIRLPSPPLPTPSLPPSLPPSCPFASPAIPSAICVCRVGFAGISHLHAVFRGKWKEEEEEEEEEEGKGEVEGSAEDMEVTSLKIAQLFIVLSLSRLKAVSSEWGVVSGDWRLRHLAMRHVRNRYQRAGCGLSVDTSVRPARSVAVGRSDWTDDSHGAANPKPHPLRFIVVNDSKRLNGVEISPRLPLVEAKYKCTDAWFVPPTTPIQYRIQSVDSSK</sequence>
<evidence type="ECO:0000313" key="2">
    <source>
        <dbReference type="EMBL" id="KAL5102732.1"/>
    </source>
</evidence>
<name>A0ABR4PZC0_9CEST</name>
<dbReference type="EMBL" id="JAKROA010000027">
    <property type="protein sequence ID" value="KAL5102732.1"/>
    <property type="molecule type" value="Genomic_DNA"/>
</dbReference>
<accession>A0ABR4PZC0</accession>
<comment type="caution">
    <text evidence="2">The sequence shown here is derived from an EMBL/GenBank/DDBJ whole genome shotgun (WGS) entry which is preliminary data.</text>
</comment>
<evidence type="ECO:0000256" key="1">
    <source>
        <dbReference type="SAM" id="MobiDB-lite"/>
    </source>
</evidence>
<keyword evidence="3" id="KW-1185">Reference proteome</keyword>
<reference evidence="2 3" key="1">
    <citation type="journal article" date="2022" name="Front. Cell. Infect. Microbiol.">
        <title>The Genomes of Two Strains of Taenia crassiceps the Animal Model for the Study of Human Cysticercosis.</title>
        <authorList>
            <person name="Bobes R.J."/>
            <person name="Estrada K."/>
            <person name="Rios-Valencia D.G."/>
            <person name="Calderon-Gallegos A."/>
            <person name="de la Torre P."/>
            <person name="Carrero J.C."/>
            <person name="Sanchez-Flores A."/>
            <person name="Laclette J.P."/>
        </authorList>
    </citation>
    <scope>NUCLEOTIDE SEQUENCE [LARGE SCALE GENOMIC DNA]</scope>
    <source>
        <strain evidence="2">WFUcys</strain>
    </source>
</reference>
<gene>
    <name evidence="2" type="ORF">TcWFU_005494</name>
</gene>
<dbReference type="Proteomes" id="UP001651158">
    <property type="component" value="Unassembled WGS sequence"/>
</dbReference>
<feature type="region of interest" description="Disordered" evidence="1">
    <location>
        <begin position="75"/>
        <end position="95"/>
    </location>
</feature>
<protein>
    <submittedName>
        <fullName evidence="2">Uncharacterized protein</fullName>
    </submittedName>
</protein>
<organism evidence="2 3">
    <name type="scientific">Taenia crassiceps</name>
    <dbReference type="NCBI Taxonomy" id="6207"/>
    <lineage>
        <taxon>Eukaryota</taxon>
        <taxon>Metazoa</taxon>
        <taxon>Spiralia</taxon>
        <taxon>Lophotrochozoa</taxon>
        <taxon>Platyhelminthes</taxon>
        <taxon>Cestoda</taxon>
        <taxon>Eucestoda</taxon>
        <taxon>Cyclophyllidea</taxon>
        <taxon>Taeniidae</taxon>
        <taxon>Taenia</taxon>
    </lineage>
</organism>
<evidence type="ECO:0000313" key="3">
    <source>
        <dbReference type="Proteomes" id="UP001651158"/>
    </source>
</evidence>
<feature type="compositionally biased region" description="Acidic residues" evidence="1">
    <location>
        <begin position="78"/>
        <end position="95"/>
    </location>
</feature>